<proteinExistence type="predicted"/>
<dbReference type="AlphaFoldDB" id="A0A831A476"/>
<reference evidence="2 3" key="1">
    <citation type="submission" date="2012-11" db="EMBL/GenBank/DDBJ databases">
        <authorList>
            <person name="Linke B."/>
        </authorList>
    </citation>
    <scope>NUCLEOTIDE SEQUENCE [LARGE SCALE GENOMIC DNA]</scope>
    <source>
        <strain evidence="3">CFBP 1232</strain>
    </source>
</reference>
<dbReference type="Proteomes" id="UP000013111">
    <property type="component" value="Unassembled WGS sequence"/>
</dbReference>
<evidence type="ECO:0000313" key="2">
    <source>
        <dbReference type="EMBL" id="CCO93443.1"/>
    </source>
</evidence>
<accession>A0A831A476</accession>
<name>A0A831A476_ERWAM</name>
<sequence>MLYATPATLRSAKTASGCTPRKRVQKKPADGRELPGAGKINGQVVARL</sequence>
<gene>
    <name evidence="2" type="ORF">BN437_1507</name>
</gene>
<protein>
    <submittedName>
        <fullName evidence="2">Uncharacterized protein</fullName>
    </submittedName>
</protein>
<organism evidence="2 3">
    <name type="scientific">Erwinia amylovora NBRC 12687 = CFBP 1232</name>
    <dbReference type="NCBI Taxonomy" id="1219359"/>
    <lineage>
        <taxon>Bacteria</taxon>
        <taxon>Pseudomonadati</taxon>
        <taxon>Pseudomonadota</taxon>
        <taxon>Gammaproteobacteria</taxon>
        <taxon>Enterobacterales</taxon>
        <taxon>Erwiniaceae</taxon>
        <taxon>Erwinia</taxon>
    </lineage>
</organism>
<reference evidence="2 3" key="2">
    <citation type="submission" date="2013-04" db="EMBL/GenBank/DDBJ databases">
        <title>Comparative genomics of 12 strains of Erwinia amylovora identifies a pan-genome with a large conserved core and provides insights into host specificity.</title>
        <authorList>
            <person name="Mann R.A."/>
            <person name="Smits T.H.M."/>
            <person name="Buehlmann A."/>
            <person name="Blom J."/>
            <person name="Goesmann A."/>
            <person name="Frey J.E."/>
            <person name="Plummer K.M."/>
            <person name="Beer S.V."/>
            <person name="Luck J."/>
            <person name="Duffy B."/>
            <person name="Rodoni B."/>
        </authorList>
    </citation>
    <scope>NUCLEOTIDE SEQUENCE [LARGE SCALE GENOMIC DNA]</scope>
    <source>
        <strain evidence="3">CFBP 1232</strain>
    </source>
</reference>
<evidence type="ECO:0000313" key="3">
    <source>
        <dbReference type="Proteomes" id="UP000013111"/>
    </source>
</evidence>
<dbReference type="EMBL" id="CAPB01000011">
    <property type="protein sequence ID" value="CCO93443.1"/>
    <property type="molecule type" value="Genomic_DNA"/>
</dbReference>
<feature type="region of interest" description="Disordered" evidence="1">
    <location>
        <begin position="1"/>
        <end position="48"/>
    </location>
</feature>
<comment type="caution">
    <text evidence="2">The sequence shown here is derived from an EMBL/GenBank/DDBJ whole genome shotgun (WGS) entry which is preliminary data.</text>
</comment>
<evidence type="ECO:0000256" key="1">
    <source>
        <dbReference type="SAM" id="MobiDB-lite"/>
    </source>
</evidence>